<dbReference type="CDD" id="cd17268">
    <property type="entry name" value="RMtype1_S_Ara36733I_TRD1-CR1_like"/>
    <property type="match status" value="1"/>
</dbReference>
<dbReference type="PANTHER" id="PTHR43140">
    <property type="entry name" value="TYPE-1 RESTRICTION ENZYME ECOKI SPECIFICITY PROTEIN"/>
    <property type="match status" value="1"/>
</dbReference>
<dbReference type="STRING" id="53378.BRW65_21675"/>
<keyword evidence="3" id="KW-0238">DNA-binding</keyword>
<evidence type="ECO:0000259" key="5">
    <source>
        <dbReference type="Pfam" id="PF01420"/>
    </source>
</evidence>
<protein>
    <recommendedName>
        <fullName evidence="5">Type I restriction modification DNA specificity domain-containing protein</fullName>
    </recommendedName>
</protein>
<comment type="caution">
    <text evidence="6">The sequence shown here is derived from an EMBL/GenBank/DDBJ whole genome shotgun (WGS) entry which is preliminary data.</text>
</comment>
<evidence type="ECO:0000313" key="6">
    <source>
        <dbReference type="EMBL" id="OJZ69943.1"/>
    </source>
</evidence>
<evidence type="ECO:0000256" key="4">
    <source>
        <dbReference type="ARBA" id="ARBA00038652"/>
    </source>
</evidence>
<proteinExistence type="inferred from homology"/>
<feature type="domain" description="Type I restriction modification DNA specificity" evidence="5">
    <location>
        <begin position="19"/>
        <end position="189"/>
    </location>
</feature>
<comment type="similarity">
    <text evidence="1">Belongs to the type-I restriction system S methylase family.</text>
</comment>
<dbReference type="InterPro" id="IPR000055">
    <property type="entry name" value="Restrct_endonuc_typeI_TRD"/>
</dbReference>
<dbReference type="PANTHER" id="PTHR43140:SF1">
    <property type="entry name" value="TYPE I RESTRICTION ENZYME ECOKI SPECIFICITY SUBUNIT"/>
    <property type="match status" value="1"/>
</dbReference>
<dbReference type="EMBL" id="MPNT01000024">
    <property type="protein sequence ID" value="OJZ69943.1"/>
    <property type="molecule type" value="Genomic_DNA"/>
</dbReference>
<dbReference type="SUPFAM" id="SSF116734">
    <property type="entry name" value="DNA methylase specificity domain"/>
    <property type="match status" value="2"/>
</dbReference>
<dbReference type="Gene3D" id="3.90.220.20">
    <property type="entry name" value="DNA methylase specificity domains"/>
    <property type="match status" value="2"/>
</dbReference>
<dbReference type="GO" id="GO:0003677">
    <property type="term" value="F:DNA binding"/>
    <property type="evidence" value="ECO:0007669"/>
    <property type="project" value="UniProtKB-KW"/>
</dbReference>
<dbReference type="OrthoDB" id="3197085at2"/>
<reference evidence="6 7" key="1">
    <citation type="submission" date="2016-11" db="EMBL/GenBank/DDBJ databases">
        <title>Genome sequences of unsequenced Mycobacteria.</title>
        <authorList>
            <person name="Greninger A.L."/>
            <person name="Fang F."/>
            <person name="Jerome K.R."/>
        </authorList>
    </citation>
    <scope>NUCLEOTIDE SEQUENCE [LARGE SCALE GENOMIC DNA]</scope>
    <source>
        <strain evidence="6 7">M11</strain>
    </source>
</reference>
<dbReference type="AlphaFoldDB" id="A0A1Q4HPW4"/>
<keyword evidence="7" id="KW-1185">Reference proteome</keyword>
<dbReference type="GO" id="GO:0009307">
    <property type="term" value="P:DNA restriction-modification system"/>
    <property type="evidence" value="ECO:0007669"/>
    <property type="project" value="UniProtKB-KW"/>
</dbReference>
<evidence type="ECO:0000256" key="1">
    <source>
        <dbReference type="ARBA" id="ARBA00010923"/>
    </source>
</evidence>
<accession>A0A1Q4HPW4</accession>
<evidence type="ECO:0000256" key="2">
    <source>
        <dbReference type="ARBA" id="ARBA00022747"/>
    </source>
</evidence>
<organism evidence="6 7">
    <name type="scientific">Mycobacterium paraffinicum</name>
    <dbReference type="NCBI Taxonomy" id="53378"/>
    <lineage>
        <taxon>Bacteria</taxon>
        <taxon>Bacillati</taxon>
        <taxon>Actinomycetota</taxon>
        <taxon>Actinomycetes</taxon>
        <taxon>Mycobacteriales</taxon>
        <taxon>Mycobacteriaceae</taxon>
        <taxon>Mycobacterium</taxon>
    </lineage>
</organism>
<dbReference type="Pfam" id="PF01420">
    <property type="entry name" value="Methylase_S"/>
    <property type="match status" value="2"/>
</dbReference>
<dbReference type="RefSeq" id="WP_073878258.1">
    <property type="nucleotide sequence ID" value="NZ_MPNT01000024.1"/>
</dbReference>
<sequence length="409" mass="45368">MSRIGDLSEQLCPDGVPYKVVGDIATVVRGASPRPIQKFITDDENGVPWIKIGDVPAGGKYITRTAQRITGDGAVKSRRVYPGDFVLSNSMSFGRPYISKIEGCIHDGWLAISDFSESFLPDFLYHLLGSPRIQKEFGRRAGLGTVQNLNADIVKAVALPVPPLEVQGAISDVLDLFGSLGVKLEAELQARRRQYVYYRDSLFRFSNATGVERHPLGDVGQFIRGRRFTKDDVVNVGIPSIHYGEIYTHYGVATDSVISHVRNELADQLRYAQSGDVVFAAVGETVEDVAKAVAWLGDALVAIHDDTFLFRSELNPKYVSYFAQTADFHGQKNKYVARAKVNRLSGESLAKIEIPVPSLEEQKRVVDILDKFDALVSDSSGGLGAEINARRKQYEYYRDRLLTFEELLT</sequence>
<gene>
    <name evidence="6" type="ORF">BRW65_21675</name>
</gene>
<keyword evidence="2" id="KW-0680">Restriction system</keyword>
<evidence type="ECO:0000256" key="3">
    <source>
        <dbReference type="ARBA" id="ARBA00023125"/>
    </source>
</evidence>
<dbReference type="InterPro" id="IPR051212">
    <property type="entry name" value="Type-I_RE_S_subunit"/>
</dbReference>
<comment type="subunit">
    <text evidence="4">The methyltransferase is composed of M and S polypeptides.</text>
</comment>
<dbReference type="Proteomes" id="UP000186438">
    <property type="component" value="Unassembled WGS sequence"/>
</dbReference>
<name>A0A1Q4HPW4_9MYCO</name>
<evidence type="ECO:0000313" key="7">
    <source>
        <dbReference type="Proteomes" id="UP000186438"/>
    </source>
</evidence>
<dbReference type="InterPro" id="IPR044946">
    <property type="entry name" value="Restrct_endonuc_typeI_TRD_sf"/>
</dbReference>
<dbReference type="CDD" id="cd17283">
    <property type="entry name" value="RMtype1_S_Hpy180ORF7835P_TRD2-CR2_like"/>
    <property type="match status" value="1"/>
</dbReference>
<feature type="domain" description="Type I restriction modification DNA specificity" evidence="5">
    <location>
        <begin position="212"/>
        <end position="387"/>
    </location>
</feature>